<dbReference type="Gene3D" id="3.30.160.20">
    <property type="match status" value="2"/>
</dbReference>
<feature type="compositionally biased region" description="Low complexity" evidence="2">
    <location>
        <begin position="59"/>
        <end position="69"/>
    </location>
</feature>
<reference evidence="4 5" key="1">
    <citation type="submission" date="2018-08" db="EMBL/GenBank/DDBJ databases">
        <title>Genome and evolution of the arbuscular mycorrhizal fungus Diversispora epigaea (formerly Glomus versiforme) and its bacterial endosymbionts.</title>
        <authorList>
            <person name="Sun X."/>
            <person name="Fei Z."/>
            <person name="Harrison M."/>
        </authorList>
    </citation>
    <scope>NUCLEOTIDE SEQUENCE [LARGE SCALE GENOMIC DNA]</scope>
    <source>
        <strain evidence="4 5">IT104</strain>
    </source>
</reference>
<dbReference type="OrthoDB" id="2393491at2759"/>
<comment type="caution">
    <text evidence="4">The sequence shown here is derived from an EMBL/GenBank/DDBJ whole genome shotgun (WGS) entry which is preliminary data.</text>
</comment>
<feature type="compositionally biased region" description="Low complexity" evidence="2">
    <location>
        <begin position="37"/>
        <end position="48"/>
    </location>
</feature>
<proteinExistence type="predicted"/>
<evidence type="ECO:0000313" key="5">
    <source>
        <dbReference type="Proteomes" id="UP000266861"/>
    </source>
</evidence>
<dbReference type="PROSITE" id="PS50137">
    <property type="entry name" value="DS_RBD"/>
    <property type="match status" value="1"/>
</dbReference>
<dbReference type="InterPro" id="IPR014720">
    <property type="entry name" value="dsRBD_dom"/>
</dbReference>
<keyword evidence="5" id="KW-1185">Reference proteome</keyword>
<evidence type="ECO:0000259" key="3">
    <source>
        <dbReference type="PROSITE" id="PS50137"/>
    </source>
</evidence>
<dbReference type="PANTHER" id="PTHR20916">
    <property type="entry name" value="CYSTEINE AND GLYCINE-RICH PROTEIN 2 BINDING PROTEIN"/>
    <property type="match status" value="1"/>
</dbReference>
<evidence type="ECO:0000313" key="4">
    <source>
        <dbReference type="EMBL" id="RHZ67229.1"/>
    </source>
</evidence>
<dbReference type="SMART" id="SM00358">
    <property type="entry name" value="DSRM"/>
    <property type="match status" value="2"/>
</dbReference>
<feature type="region of interest" description="Disordered" evidence="2">
    <location>
        <begin position="221"/>
        <end position="255"/>
    </location>
</feature>
<evidence type="ECO:0000256" key="2">
    <source>
        <dbReference type="SAM" id="MobiDB-lite"/>
    </source>
</evidence>
<dbReference type="SUPFAM" id="SSF54768">
    <property type="entry name" value="dsRNA-binding domain-like"/>
    <property type="match status" value="2"/>
</dbReference>
<dbReference type="GO" id="GO:0003723">
    <property type="term" value="F:RNA binding"/>
    <property type="evidence" value="ECO:0007669"/>
    <property type="project" value="UniProtKB-UniRule"/>
</dbReference>
<gene>
    <name evidence="4" type="ORF">Glove_302g31</name>
</gene>
<protein>
    <recommendedName>
        <fullName evidence="3">DRBM domain-containing protein</fullName>
    </recommendedName>
</protein>
<keyword evidence="1" id="KW-0694">RNA-binding</keyword>
<organism evidence="4 5">
    <name type="scientific">Diversispora epigaea</name>
    <dbReference type="NCBI Taxonomy" id="1348612"/>
    <lineage>
        <taxon>Eukaryota</taxon>
        <taxon>Fungi</taxon>
        <taxon>Fungi incertae sedis</taxon>
        <taxon>Mucoromycota</taxon>
        <taxon>Glomeromycotina</taxon>
        <taxon>Glomeromycetes</taxon>
        <taxon>Diversisporales</taxon>
        <taxon>Diversisporaceae</taxon>
        <taxon>Diversispora</taxon>
    </lineage>
</organism>
<dbReference type="Proteomes" id="UP000266861">
    <property type="component" value="Unassembled WGS sequence"/>
</dbReference>
<dbReference type="EMBL" id="PQFF01000276">
    <property type="protein sequence ID" value="RHZ67229.1"/>
    <property type="molecule type" value="Genomic_DNA"/>
</dbReference>
<dbReference type="PANTHER" id="PTHR20916:SF18">
    <property type="entry name" value="IPT_TIG DOMAIN-CONTAINING PROTEIN"/>
    <property type="match status" value="1"/>
</dbReference>
<evidence type="ECO:0000256" key="1">
    <source>
        <dbReference type="PROSITE-ProRule" id="PRU00266"/>
    </source>
</evidence>
<dbReference type="AlphaFoldDB" id="A0A397HVF7"/>
<accession>A0A397HVF7</accession>
<feature type="compositionally biased region" description="Low complexity" evidence="2">
    <location>
        <begin position="232"/>
        <end position="244"/>
    </location>
</feature>
<sequence>MASTENSLGTLSQPLFSAVVSVTEGTPHSTREGKQLNNNNNNNNNNINSIKFNEEPNGKQKNQNNSQQENGNNIIKEELNGKQKNQNNSQQENGKTNVNINTTGRNQQLQVYHSCSNEIATTDVDAQFINPISFLNTMHQKLKTTAPPEYSFSHDSVTGQFYCQVHFCGHTYQNQMAKPKKQTAKEEVACIAMRDLSIRMPDITNQIRAELVRAQISSQKNKFGGNKKPVGNINNNNNNNNNNNSPSITLQMRPPHPLELVPKSRQWYDKQQQQAVANNRQKKRPCVLLLEFCQMHKLGHPVYNIRDDGRGNYLFDCTINERTFTPDVAFWQKNDAKDHVSTIAFNVLFKEICEKESMEIQYRHPHFQPPPPPPLPPLSHNQQPHIGVPTYGNVMAMYPPNDGGYIANNMSLVPANYVFASNGNNGQNHALIPRNS</sequence>
<feature type="domain" description="DRBM" evidence="3">
    <location>
        <begin position="130"/>
        <end position="198"/>
    </location>
</feature>
<feature type="region of interest" description="Disordered" evidence="2">
    <location>
        <begin position="21"/>
        <end position="69"/>
    </location>
</feature>
<name>A0A397HVF7_9GLOM</name>